<name>A0A1B7MJJ7_9AGAM</name>
<dbReference type="EMBL" id="KV448919">
    <property type="protein sequence ID" value="OAX32772.1"/>
    <property type="molecule type" value="Genomic_DNA"/>
</dbReference>
<keyword evidence="3" id="KW-1185">Reference proteome</keyword>
<sequence>MQDTSYNSSTQQSQGAAGTQGSQVYMQERPIQPAQRPHSDTGTGEPSYVIGCCGFYLVRRRSSSHR</sequence>
<feature type="region of interest" description="Disordered" evidence="1">
    <location>
        <begin position="1"/>
        <end position="46"/>
    </location>
</feature>
<gene>
    <name evidence="2" type="ORF">K503DRAFT_776305</name>
</gene>
<evidence type="ECO:0000313" key="3">
    <source>
        <dbReference type="Proteomes" id="UP000092154"/>
    </source>
</evidence>
<feature type="compositionally biased region" description="Low complexity" evidence="1">
    <location>
        <begin position="8"/>
        <end position="23"/>
    </location>
</feature>
<evidence type="ECO:0000256" key="1">
    <source>
        <dbReference type="SAM" id="MobiDB-lite"/>
    </source>
</evidence>
<dbReference type="AlphaFoldDB" id="A0A1B7MJJ7"/>
<dbReference type="Proteomes" id="UP000092154">
    <property type="component" value="Unassembled WGS sequence"/>
</dbReference>
<accession>A0A1B7MJJ7</accession>
<proteinExistence type="predicted"/>
<dbReference type="OrthoDB" id="10511888at2759"/>
<protein>
    <submittedName>
        <fullName evidence="2">Uncharacterized protein</fullName>
    </submittedName>
</protein>
<evidence type="ECO:0000313" key="2">
    <source>
        <dbReference type="EMBL" id="OAX32772.1"/>
    </source>
</evidence>
<reference evidence="2 3" key="1">
    <citation type="submission" date="2016-06" db="EMBL/GenBank/DDBJ databases">
        <title>Comparative genomics of the ectomycorrhizal sister species Rhizopogon vinicolor and Rhizopogon vesiculosus (Basidiomycota: Boletales) reveals a divergence of the mating type B locus.</title>
        <authorList>
            <consortium name="DOE Joint Genome Institute"/>
            <person name="Mujic A.B."/>
            <person name="Kuo A."/>
            <person name="Tritt A."/>
            <person name="Lipzen A."/>
            <person name="Chen C."/>
            <person name="Johnson J."/>
            <person name="Sharma A."/>
            <person name="Barry K."/>
            <person name="Grigoriev I.V."/>
            <person name="Spatafora J.W."/>
        </authorList>
    </citation>
    <scope>NUCLEOTIDE SEQUENCE [LARGE SCALE GENOMIC DNA]</scope>
    <source>
        <strain evidence="2 3">AM-OR11-026</strain>
    </source>
</reference>
<dbReference type="InParanoid" id="A0A1B7MJJ7"/>
<organism evidence="2 3">
    <name type="scientific">Rhizopogon vinicolor AM-OR11-026</name>
    <dbReference type="NCBI Taxonomy" id="1314800"/>
    <lineage>
        <taxon>Eukaryota</taxon>
        <taxon>Fungi</taxon>
        <taxon>Dikarya</taxon>
        <taxon>Basidiomycota</taxon>
        <taxon>Agaricomycotina</taxon>
        <taxon>Agaricomycetes</taxon>
        <taxon>Agaricomycetidae</taxon>
        <taxon>Boletales</taxon>
        <taxon>Suillineae</taxon>
        <taxon>Rhizopogonaceae</taxon>
        <taxon>Rhizopogon</taxon>
    </lineage>
</organism>